<name>A0ACB8FF19_9SAUR</name>
<protein>
    <submittedName>
        <fullName evidence="1">Uncharacterized protein</fullName>
    </submittedName>
</protein>
<dbReference type="EMBL" id="CM037622">
    <property type="protein sequence ID" value="KAH8003874.1"/>
    <property type="molecule type" value="Genomic_DNA"/>
</dbReference>
<reference evidence="1" key="1">
    <citation type="submission" date="2021-08" db="EMBL/GenBank/DDBJ databases">
        <title>The first chromosome-level gecko genome reveals the dynamic sex chromosomes of Neotropical dwarf geckos (Sphaerodactylidae: Sphaerodactylus).</title>
        <authorList>
            <person name="Pinto B.J."/>
            <person name="Keating S.E."/>
            <person name="Gamble T."/>
        </authorList>
    </citation>
    <scope>NUCLEOTIDE SEQUENCE</scope>
    <source>
        <strain evidence="1">TG3544</strain>
    </source>
</reference>
<gene>
    <name evidence="1" type="ORF">K3G42_025045</name>
</gene>
<organism evidence="1 2">
    <name type="scientific">Sphaerodactylus townsendi</name>
    <dbReference type="NCBI Taxonomy" id="933632"/>
    <lineage>
        <taxon>Eukaryota</taxon>
        <taxon>Metazoa</taxon>
        <taxon>Chordata</taxon>
        <taxon>Craniata</taxon>
        <taxon>Vertebrata</taxon>
        <taxon>Euteleostomi</taxon>
        <taxon>Lepidosauria</taxon>
        <taxon>Squamata</taxon>
        <taxon>Bifurcata</taxon>
        <taxon>Gekkota</taxon>
        <taxon>Sphaerodactylidae</taxon>
        <taxon>Sphaerodactylus</taxon>
    </lineage>
</organism>
<keyword evidence="2" id="KW-1185">Reference proteome</keyword>
<sequence length="286" mass="31568">METVLSTRNTENDHVLAMEGPYEVLKDSSSQENIVEDCLYETVKEIKELGTAANSDKNCNIKPKATVMVNGNIDHVPERKIESAEYASVDRNKKSRQSANSEGPLSHTPDTEAEAPPPVPVKLLDENENVQEKGAKVEEEVANGPSEPDKRLSSLSYKSREEDPSLTEDEISAMYSSVNKPGQATKQLESTYTCIPEIVPQKSPSICSGLYASVKDLENAPNFVSIPHSSDRLNGELESDYEAIQTLSHEEDRSVLVPNTSQSDLPQENDYESIGDLQQNKDVTRL</sequence>
<dbReference type="Proteomes" id="UP000827872">
    <property type="component" value="Linkage Group LG09"/>
</dbReference>
<evidence type="ECO:0000313" key="2">
    <source>
        <dbReference type="Proteomes" id="UP000827872"/>
    </source>
</evidence>
<comment type="caution">
    <text evidence="1">The sequence shown here is derived from an EMBL/GenBank/DDBJ whole genome shotgun (WGS) entry which is preliminary data.</text>
</comment>
<accession>A0ACB8FF19</accession>
<evidence type="ECO:0000313" key="1">
    <source>
        <dbReference type="EMBL" id="KAH8003874.1"/>
    </source>
</evidence>
<proteinExistence type="predicted"/>